<dbReference type="Proteomes" id="UP000694844">
    <property type="component" value="Chromosome 9"/>
</dbReference>
<evidence type="ECO:0000259" key="1">
    <source>
        <dbReference type="PROSITE" id="PS00028"/>
    </source>
</evidence>
<keyword evidence="2" id="KW-1185">Reference proteome</keyword>
<sequence>MATPKMAGHSHLTLVLPNRVETKFSPQEKNTNIANSSGINSGPTLGANKVSVGNYHEYLSQFIQAAITSQSRHPGEHIRDIEVSMQNPSEVECDEMDDTSIMGTDTDNENACSQLTSCSNWSQEAKSDRDIFNEAMEALSHGQYEPLKSQPSQPLAELHSSTRKFYIRQATSALQYVCESIAPGQGATLFDEVIMDNKPRMQSNIITDALTETVIEAYKKADDHNTRNQILSLIANKYTKSELLALIDGLSVYKIDMARRHASTHGPGQYITPPKVTRVRLTKGKLQHFIEFISTPCYLQTVGFGSKVLKLSSGVQVKVPKVIRTMIASRLINAYSLYCEENSLKVPSRATLFKIIKACAASQLKSMHGLDNHASEGLVGIEVLEKVIDKLVENGLQLEKATELKKQLNTMRSFLKHDFQTHLSSSSTCIHHCIQYALSEKAVCDHEHTEYCISCENLDKTKQSVQQCFNSLPFSDEQTREEVQYDIENSLDKVINWRNHCIRSINQDRCKSDLLKEMKENQVLIIADWAMKYLPQTFRETQTEWYGKQGISWHITCALFPEAKRENDDSEKTYDIRSFVHLVENGTQGWYSVSQIFHHTFFMLKEQNPKLTELFIKTDNAGCYHSLPLMSYLWKNRNEMGITVKEFNFSEVQSGKDICDARTGSCRLHILNYINEGHNVTDVYEMKNALESQGGVVNTYVSIIDVDMAKQPALSGQLKSCSISQFNNFIFDNEGLRIFKAYGIGEEQISSHSLETISKNMPENCGYQVKALPVAPTTRALLNKKSSSNFLSCTDPDCVKQFKRHNQLLDHLLKGNHLYDSEEADTLEDSTKRLWAEKCVSVRGHQYINSTVTEAIDSSSLFAEVGGYALKKRKKNRRFSLKVKDYVRKVFEAGETFGRKANPYIASKNMRYEVDENGQRLFTPAEWLNHQQIRGLFASFTSKKQQPQQAKRLKLEDEVQNDYEDEDLQNTVSALIAEEHMDVVASITNVFS</sequence>
<feature type="domain" description="C2H2-type" evidence="1">
    <location>
        <begin position="793"/>
        <end position="817"/>
    </location>
</feature>
<accession>A0A8B8BX56</accession>
<dbReference type="PANTHER" id="PTHR33845">
    <property type="entry name" value="C2H2-TYPE DOMAIN-CONTAINING PROTEIN"/>
    <property type="match status" value="1"/>
</dbReference>
<dbReference type="OrthoDB" id="6130713at2759"/>
<name>A0A8B8BX56_CRAVI</name>
<protein>
    <submittedName>
        <fullName evidence="3">Uncharacterized protein LOC111113959</fullName>
    </submittedName>
</protein>
<dbReference type="KEGG" id="cvn:111113959"/>
<reference evidence="3" key="1">
    <citation type="submission" date="2025-08" db="UniProtKB">
        <authorList>
            <consortium name="RefSeq"/>
        </authorList>
    </citation>
    <scope>IDENTIFICATION</scope>
    <source>
        <tissue evidence="3">Whole sample</tissue>
    </source>
</reference>
<dbReference type="InterPro" id="IPR013087">
    <property type="entry name" value="Znf_C2H2_type"/>
</dbReference>
<gene>
    <name evidence="3" type="primary">LOC111113959</name>
</gene>
<proteinExistence type="predicted"/>
<dbReference type="AlphaFoldDB" id="A0A8B8BX56"/>
<evidence type="ECO:0000313" key="2">
    <source>
        <dbReference type="Proteomes" id="UP000694844"/>
    </source>
</evidence>
<dbReference type="PROSITE" id="PS00028">
    <property type="entry name" value="ZINC_FINGER_C2H2_1"/>
    <property type="match status" value="1"/>
</dbReference>
<dbReference type="PANTHER" id="PTHR33845:SF1">
    <property type="entry name" value="C2H2-TYPE DOMAIN-CONTAINING PROTEIN"/>
    <property type="match status" value="1"/>
</dbReference>
<dbReference type="RefSeq" id="XP_022307958.1">
    <property type="nucleotide sequence ID" value="XM_022452250.1"/>
</dbReference>
<organism evidence="2 3">
    <name type="scientific">Crassostrea virginica</name>
    <name type="common">Eastern oyster</name>
    <dbReference type="NCBI Taxonomy" id="6565"/>
    <lineage>
        <taxon>Eukaryota</taxon>
        <taxon>Metazoa</taxon>
        <taxon>Spiralia</taxon>
        <taxon>Lophotrochozoa</taxon>
        <taxon>Mollusca</taxon>
        <taxon>Bivalvia</taxon>
        <taxon>Autobranchia</taxon>
        <taxon>Pteriomorphia</taxon>
        <taxon>Ostreida</taxon>
        <taxon>Ostreoidea</taxon>
        <taxon>Ostreidae</taxon>
        <taxon>Crassostrea</taxon>
    </lineage>
</organism>
<evidence type="ECO:0000313" key="3">
    <source>
        <dbReference type="RefSeq" id="XP_022307958.1"/>
    </source>
</evidence>
<dbReference type="GeneID" id="111113959"/>